<feature type="transmembrane region" description="Helical" evidence="6">
    <location>
        <begin position="170"/>
        <end position="194"/>
    </location>
</feature>
<evidence type="ECO:0000313" key="9">
    <source>
        <dbReference type="EMBL" id="TFK23754.1"/>
    </source>
</evidence>
<dbReference type="STRING" id="230819.A0A5C3KTJ6"/>
<sequence length="443" mass="48645">MKSYVLGSLGLILLSSLLNSSLVSALSIQVVVPADGLLQSGRPTTVRWAHEPQDPLGFDFRFVIDEVDVGLARANIVVNNPQNESGEVRVTFPRPGLYRITAVSDVDGTITQIGTSNEVEVLPLNSQPATVTVTVSAASASTPTAPTSTARPAPSSMPASEPQWSRNARAGIIAGIVLGTIVLVVLAVFITFLIRRNRIKKKAERLSFHPEQMIQRRRSRFMSLVPKRFTSIRSPRQLDPEQAVEAAAPSRTNSTSAASPRSPPTSPKTARFLANNPFVSFPDHAHRNRPLPTPPVSAFVPPGTPNPLTPQTIRPLPILPPVVQITPASPRPRLPDPPRTAPAGSHFLPPLRKFSESPPLSAHFERHRALPIVPRTQRQQQLEDRLVEVRTQIEMLEQQKEGANRVLKDLRRQMQWLMDNIDSEWALGVTDVTPPGFSRFMTP</sequence>
<keyword evidence="6" id="KW-0812">Transmembrane</keyword>
<feature type="domain" description="Epidermal growth factor receptor-like transmembrane-juxtamembrane segment" evidence="8">
    <location>
        <begin position="172"/>
        <end position="202"/>
    </location>
</feature>
<dbReference type="OrthoDB" id="3068795at2759"/>
<dbReference type="CDD" id="cd12087">
    <property type="entry name" value="TM_EGFR-like"/>
    <property type="match status" value="1"/>
</dbReference>
<keyword evidence="6" id="KW-1133">Transmembrane helix</keyword>
<keyword evidence="4" id="KW-0175">Coiled coil</keyword>
<accession>A0A5C3KTJ6</accession>
<evidence type="ECO:0000256" key="2">
    <source>
        <dbReference type="ARBA" id="ARBA00022741"/>
    </source>
</evidence>
<evidence type="ECO:0000256" key="5">
    <source>
        <dbReference type="SAM" id="MobiDB-lite"/>
    </source>
</evidence>
<dbReference type="EMBL" id="ML210213">
    <property type="protein sequence ID" value="TFK23754.1"/>
    <property type="molecule type" value="Genomic_DNA"/>
</dbReference>
<reference evidence="9 10" key="1">
    <citation type="journal article" date="2019" name="Nat. Ecol. Evol.">
        <title>Megaphylogeny resolves global patterns of mushroom evolution.</title>
        <authorList>
            <person name="Varga T."/>
            <person name="Krizsan K."/>
            <person name="Foldi C."/>
            <person name="Dima B."/>
            <person name="Sanchez-Garcia M."/>
            <person name="Sanchez-Ramirez S."/>
            <person name="Szollosi G.J."/>
            <person name="Szarkandi J.G."/>
            <person name="Papp V."/>
            <person name="Albert L."/>
            <person name="Andreopoulos W."/>
            <person name="Angelini C."/>
            <person name="Antonin V."/>
            <person name="Barry K.W."/>
            <person name="Bougher N.L."/>
            <person name="Buchanan P."/>
            <person name="Buyck B."/>
            <person name="Bense V."/>
            <person name="Catcheside P."/>
            <person name="Chovatia M."/>
            <person name="Cooper J."/>
            <person name="Damon W."/>
            <person name="Desjardin D."/>
            <person name="Finy P."/>
            <person name="Geml J."/>
            <person name="Haridas S."/>
            <person name="Hughes K."/>
            <person name="Justo A."/>
            <person name="Karasinski D."/>
            <person name="Kautmanova I."/>
            <person name="Kiss B."/>
            <person name="Kocsube S."/>
            <person name="Kotiranta H."/>
            <person name="LaButti K.M."/>
            <person name="Lechner B.E."/>
            <person name="Liimatainen K."/>
            <person name="Lipzen A."/>
            <person name="Lukacs Z."/>
            <person name="Mihaltcheva S."/>
            <person name="Morgado L.N."/>
            <person name="Niskanen T."/>
            <person name="Noordeloos M.E."/>
            <person name="Ohm R.A."/>
            <person name="Ortiz-Santana B."/>
            <person name="Ovrebo C."/>
            <person name="Racz N."/>
            <person name="Riley R."/>
            <person name="Savchenko A."/>
            <person name="Shiryaev A."/>
            <person name="Soop K."/>
            <person name="Spirin V."/>
            <person name="Szebenyi C."/>
            <person name="Tomsovsky M."/>
            <person name="Tulloss R.E."/>
            <person name="Uehling J."/>
            <person name="Grigoriev I.V."/>
            <person name="Vagvolgyi C."/>
            <person name="Papp T."/>
            <person name="Martin F.M."/>
            <person name="Miettinen O."/>
            <person name="Hibbett D.S."/>
            <person name="Nagy L.G."/>
        </authorList>
    </citation>
    <scope>NUCLEOTIDE SEQUENCE [LARGE SCALE GENOMIC DNA]</scope>
    <source>
        <strain evidence="9 10">CBS 121175</strain>
    </source>
</reference>
<feature type="compositionally biased region" description="Low complexity" evidence="5">
    <location>
        <begin position="246"/>
        <end position="260"/>
    </location>
</feature>
<keyword evidence="2" id="KW-0547">Nucleotide-binding</keyword>
<feature type="region of interest" description="Disordered" evidence="5">
    <location>
        <begin position="137"/>
        <end position="162"/>
    </location>
</feature>
<feature type="region of interest" description="Disordered" evidence="5">
    <location>
        <begin position="285"/>
        <end position="315"/>
    </location>
</feature>
<evidence type="ECO:0000256" key="6">
    <source>
        <dbReference type="SAM" id="Phobius"/>
    </source>
</evidence>
<feature type="signal peptide" evidence="7">
    <location>
        <begin position="1"/>
        <end position="25"/>
    </location>
</feature>
<feature type="coiled-coil region" evidence="4">
    <location>
        <begin position="379"/>
        <end position="420"/>
    </location>
</feature>
<dbReference type="GO" id="GO:0005524">
    <property type="term" value="F:ATP binding"/>
    <property type="evidence" value="ECO:0007669"/>
    <property type="project" value="UniProtKB-KW"/>
</dbReference>
<dbReference type="InterPro" id="IPR049328">
    <property type="entry name" value="TM_ErbB1"/>
</dbReference>
<evidence type="ECO:0000256" key="7">
    <source>
        <dbReference type="SAM" id="SignalP"/>
    </source>
</evidence>
<dbReference type="Proteomes" id="UP000307440">
    <property type="component" value="Unassembled WGS sequence"/>
</dbReference>
<organism evidence="9 10">
    <name type="scientific">Coprinopsis marcescibilis</name>
    <name type="common">Agaric fungus</name>
    <name type="synonym">Psathyrella marcescibilis</name>
    <dbReference type="NCBI Taxonomy" id="230819"/>
    <lineage>
        <taxon>Eukaryota</taxon>
        <taxon>Fungi</taxon>
        <taxon>Dikarya</taxon>
        <taxon>Basidiomycota</taxon>
        <taxon>Agaricomycotina</taxon>
        <taxon>Agaricomycetes</taxon>
        <taxon>Agaricomycetidae</taxon>
        <taxon>Agaricales</taxon>
        <taxon>Agaricineae</taxon>
        <taxon>Psathyrellaceae</taxon>
        <taxon>Coprinopsis</taxon>
    </lineage>
</organism>
<keyword evidence="10" id="KW-1185">Reference proteome</keyword>
<keyword evidence="1" id="KW-0597">Phosphoprotein</keyword>
<keyword evidence="7" id="KW-0732">Signal</keyword>
<dbReference type="AlphaFoldDB" id="A0A5C3KTJ6"/>
<name>A0A5C3KTJ6_COPMA</name>
<feature type="chain" id="PRO_5022889413" description="Epidermal growth factor receptor-like transmembrane-juxtamembrane segment domain-containing protein" evidence="7">
    <location>
        <begin position="26"/>
        <end position="443"/>
    </location>
</feature>
<keyword evidence="6" id="KW-0472">Membrane</keyword>
<feature type="region of interest" description="Disordered" evidence="5">
    <location>
        <begin position="232"/>
        <end position="270"/>
    </location>
</feature>
<gene>
    <name evidence="9" type="ORF">FA15DRAFT_670233</name>
</gene>
<evidence type="ECO:0000313" key="10">
    <source>
        <dbReference type="Proteomes" id="UP000307440"/>
    </source>
</evidence>
<keyword evidence="3" id="KW-0067">ATP-binding</keyword>
<evidence type="ECO:0000256" key="3">
    <source>
        <dbReference type="ARBA" id="ARBA00022840"/>
    </source>
</evidence>
<evidence type="ECO:0000259" key="8">
    <source>
        <dbReference type="Pfam" id="PF21314"/>
    </source>
</evidence>
<evidence type="ECO:0000256" key="1">
    <source>
        <dbReference type="ARBA" id="ARBA00022553"/>
    </source>
</evidence>
<dbReference type="Pfam" id="PF21314">
    <property type="entry name" value="TM_ErbB1"/>
    <property type="match status" value="1"/>
</dbReference>
<protein>
    <recommendedName>
        <fullName evidence="8">Epidermal growth factor receptor-like transmembrane-juxtamembrane segment domain-containing protein</fullName>
    </recommendedName>
</protein>
<proteinExistence type="predicted"/>
<evidence type="ECO:0000256" key="4">
    <source>
        <dbReference type="SAM" id="Coils"/>
    </source>
</evidence>